<organism evidence="2 3">
    <name type="scientific">Psychromarinibacter sediminicola</name>
    <dbReference type="NCBI Taxonomy" id="3033385"/>
    <lineage>
        <taxon>Bacteria</taxon>
        <taxon>Pseudomonadati</taxon>
        <taxon>Pseudomonadota</taxon>
        <taxon>Alphaproteobacteria</taxon>
        <taxon>Rhodobacterales</taxon>
        <taxon>Paracoccaceae</taxon>
        <taxon>Psychromarinibacter</taxon>
    </lineage>
</organism>
<sequence>MLTRRLLAAGLLSALATAAPAQQQQGKKETGPGTKPVPVIGIDGQYAAAGRNPDGSTYHGTVWIVQQGTAVEVEWSVGGDTYRGQGIIEGRVVAVDWGSDTPVVYVVMPDGALHGTWADGTALEKLTPR</sequence>
<protein>
    <submittedName>
        <fullName evidence="2">Uncharacterized protein</fullName>
    </submittedName>
</protein>
<reference evidence="2" key="1">
    <citation type="submission" date="2023-03" db="EMBL/GenBank/DDBJ databases">
        <title>Multiphase analysis and comparison of six strains from genera Psychromarinibacter, Lutimaribacter, and Maritimibacter, including a novel species: Psychromarinibacter sediminicola sp. nov.</title>
        <authorList>
            <person name="Wang Y.-H."/>
            <person name="Ye M.-Q."/>
            <person name="Du Z.-J."/>
        </authorList>
    </citation>
    <scope>NUCLEOTIDE SEQUENCE</scope>
    <source>
        <strain evidence="2">C21-152</strain>
    </source>
</reference>
<feature type="chain" id="PRO_5041962006" evidence="1">
    <location>
        <begin position="22"/>
        <end position="129"/>
    </location>
</feature>
<proteinExistence type="predicted"/>
<evidence type="ECO:0000256" key="1">
    <source>
        <dbReference type="SAM" id="SignalP"/>
    </source>
</evidence>
<feature type="signal peptide" evidence="1">
    <location>
        <begin position="1"/>
        <end position="21"/>
    </location>
</feature>
<comment type="caution">
    <text evidence="2">The sequence shown here is derived from an EMBL/GenBank/DDBJ whole genome shotgun (WGS) entry which is preliminary data.</text>
</comment>
<dbReference type="AlphaFoldDB" id="A0AAE3NPX6"/>
<keyword evidence="1" id="KW-0732">Signal</keyword>
<dbReference type="RefSeq" id="WP_275566420.1">
    <property type="nucleotide sequence ID" value="NZ_JARGYC010000011.1"/>
</dbReference>
<dbReference type="Proteomes" id="UP001220964">
    <property type="component" value="Unassembled WGS sequence"/>
</dbReference>
<accession>A0AAE3NPX6</accession>
<name>A0AAE3NPX6_9RHOB</name>
<evidence type="ECO:0000313" key="2">
    <source>
        <dbReference type="EMBL" id="MDF0600276.1"/>
    </source>
</evidence>
<dbReference type="SUPFAM" id="SSF89372">
    <property type="entry name" value="Fucose-specific lectin"/>
    <property type="match status" value="1"/>
</dbReference>
<keyword evidence="3" id="KW-1185">Reference proteome</keyword>
<evidence type="ECO:0000313" key="3">
    <source>
        <dbReference type="Proteomes" id="UP001220964"/>
    </source>
</evidence>
<dbReference type="EMBL" id="JARGYC010000011">
    <property type="protein sequence ID" value="MDF0600276.1"/>
    <property type="molecule type" value="Genomic_DNA"/>
</dbReference>
<gene>
    <name evidence="2" type="ORF">P1J78_06005</name>
</gene>